<dbReference type="EMBL" id="LCNU01000001">
    <property type="protein sequence ID" value="KKU65151.1"/>
    <property type="molecule type" value="Genomic_DNA"/>
</dbReference>
<dbReference type="NCBIfam" id="TIGR03591">
    <property type="entry name" value="polynuc_phos"/>
    <property type="match status" value="1"/>
</dbReference>
<evidence type="ECO:0000256" key="7">
    <source>
        <dbReference type="ARBA" id="ARBA00022884"/>
    </source>
</evidence>
<proteinExistence type="inferred from homology"/>
<comment type="catalytic activity">
    <reaction evidence="8">
        <text>RNA(n+1) + phosphate = RNA(n) + a ribonucleoside 5'-diphosphate</text>
        <dbReference type="Rhea" id="RHEA:22096"/>
        <dbReference type="Rhea" id="RHEA-COMP:14527"/>
        <dbReference type="Rhea" id="RHEA-COMP:17342"/>
        <dbReference type="ChEBI" id="CHEBI:43474"/>
        <dbReference type="ChEBI" id="CHEBI:57930"/>
        <dbReference type="ChEBI" id="CHEBI:140395"/>
        <dbReference type="EC" id="2.7.7.8"/>
    </reaction>
</comment>
<dbReference type="InterPro" id="IPR036345">
    <property type="entry name" value="ExoRNase_PH_dom2_sf"/>
</dbReference>
<dbReference type="PATRIC" id="fig|1618364.3.peg.7"/>
<dbReference type="Pfam" id="PF00575">
    <property type="entry name" value="S1"/>
    <property type="match status" value="1"/>
</dbReference>
<dbReference type="PIRSF" id="PIRSF005499">
    <property type="entry name" value="PNPase"/>
    <property type="match status" value="1"/>
</dbReference>
<dbReference type="CDD" id="cd02393">
    <property type="entry name" value="KH-I_PNPase"/>
    <property type="match status" value="1"/>
</dbReference>
<comment type="subcellular location">
    <subcellularLocation>
        <location evidence="8">Cytoplasm</location>
    </subcellularLocation>
</comment>
<evidence type="ECO:0000313" key="12">
    <source>
        <dbReference type="Proteomes" id="UP000034502"/>
    </source>
</evidence>
<keyword evidence="4 8" id="KW-0548">Nucleotidyltransferase</keyword>
<dbReference type="EC" id="2.7.7.8" evidence="8"/>
<dbReference type="InterPro" id="IPR003029">
    <property type="entry name" value="S1_domain"/>
</dbReference>
<dbReference type="Gene3D" id="3.30.230.70">
    <property type="entry name" value="GHMP Kinase, N-terminal domain"/>
    <property type="match status" value="2"/>
</dbReference>
<feature type="domain" description="S1 motif" evidence="10">
    <location>
        <begin position="623"/>
        <end position="691"/>
    </location>
</feature>
<keyword evidence="3 8" id="KW-0808">Transferase</keyword>
<dbReference type="FunFam" id="2.40.50.140:FF:000051">
    <property type="entry name" value="RNA-binding transcriptional accessory protein"/>
    <property type="match status" value="1"/>
</dbReference>
<dbReference type="GO" id="GO:0004654">
    <property type="term" value="F:polyribonucleotide nucleotidyltransferase activity"/>
    <property type="evidence" value="ECO:0007669"/>
    <property type="project" value="UniProtKB-UniRule"/>
</dbReference>
<keyword evidence="7 8" id="KW-0694">RNA-binding</keyword>
<dbReference type="Pfam" id="PF03726">
    <property type="entry name" value="PNPase"/>
    <property type="match status" value="1"/>
</dbReference>
<dbReference type="GO" id="GO:0006396">
    <property type="term" value="P:RNA processing"/>
    <property type="evidence" value="ECO:0007669"/>
    <property type="project" value="InterPro"/>
</dbReference>
<dbReference type="InterPro" id="IPR027408">
    <property type="entry name" value="PNPase/RNase_PH_dom_sf"/>
</dbReference>
<sequence length="742" mass="79741">MKVISKTKDIAGRPLTLETGRLAPQATASVLASYGQSTVLVAVTLGQEDLKKDYFPLSVEYQERLYAGGRIKGSRWVKREGRPTDAETLSARLIDRSIRPLFPKSFRRDVQVIITVLSVDILNDTDILASVATSAALSISPIPWNGPIGTVRVGLQEGSPVINPTNGNGEVIPLDLVISSTSDLITMIEAGGRQIPDEQVLTALETGFSANREVIALINELVSAVSPGKLAIPDTKADAALVKQVESKARPVIESMLEQYSKQEGGGVLSEIKKSLATDFPEADPLRVFQIVEELLHRTIRTGILEKKRRPDGRKLDEIRTLQADVAVIPRVHGSALFQRGQTQALTITTLGAPSLSQSLESAEGEETKRYMHHYNFPPYSTGETGRVGSPSRREIGHGALAEKALTPVIPSEADFPYAIRVVSEITSSNGSTSMASVCGSTLSLMDAGVPILAPVAGISTGLVTQSDYPKKTTDYVLLTDIIGLEDHHGDMDFKIAGTKDGVTAIQLDVKVPGITLDICRRTFAASQIARSEILKTLTNAISEPRKELSAFAPKISTVQIPVDKIGELIGPGGKVIRKLMAETETVIDVQDDGSVFVSGLNQEGMDKALNWIGSLGKEVVPGEIYEGTVARIQPFGAFVNILPGKDGLVHVSQMAPGFVSDPGQIVNEGDIVKVWVTEIDSQGRINLSMLFDDTGQPVAKARDTSARPMRSEHFRGPVRSGGGQGDRDRGRRPPGRSGGRY</sequence>
<comment type="function">
    <text evidence="8">Involved in mRNA degradation. Catalyzes the phosphorolysis of single-stranded polyribonucleotides processively in the 3'- to 5'-direction.</text>
</comment>
<feature type="binding site" evidence="8">
    <location>
        <position position="493"/>
    </location>
    <ligand>
        <name>Mg(2+)</name>
        <dbReference type="ChEBI" id="CHEBI:18420"/>
    </ligand>
</feature>
<dbReference type="STRING" id="1618364.UX86_C0001G0007"/>
<keyword evidence="2 8" id="KW-0963">Cytoplasm</keyword>
<evidence type="ECO:0000259" key="10">
    <source>
        <dbReference type="PROSITE" id="PS50126"/>
    </source>
</evidence>
<dbReference type="CDD" id="cd11364">
    <property type="entry name" value="RNase_PH_PNPase_2"/>
    <property type="match status" value="1"/>
</dbReference>
<dbReference type="GO" id="GO:0000175">
    <property type="term" value="F:3'-5'-RNA exonuclease activity"/>
    <property type="evidence" value="ECO:0007669"/>
    <property type="project" value="TreeGrafter"/>
</dbReference>
<dbReference type="InterPro" id="IPR012162">
    <property type="entry name" value="PNPase"/>
</dbReference>
<dbReference type="InterPro" id="IPR012340">
    <property type="entry name" value="NA-bd_OB-fold"/>
</dbReference>
<dbReference type="NCBIfam" id="NF008805">
    <property type="entry name" value="PRK11824.1"/>
    <property type="match status" value="1"/>
</dbReference>
<dbReference type="Pfam" id="PF01138">
    <property type="entry name" value="RNase_PH"/>
    <property type="match status" value="2"/>
</dbReference>
<comment type="caution">
    <text evidence="11">The sequence shown here is derived from an EMBL/GenBank/DDBJ whole genome shotgun (WGS) entry which is preliminary data.</text>
</comment>
<evidence type="ECO:0000313" key="11">
    <source>
        <dbReference type="EMBL" id="KKU65151.1"/>
    </source>
</evidence>
<accession>A0A0G1S6Z8</accession>
<dbReference type="PROSITE" id="PS50126">
    <property type="entry name" value="S1"/>
    <property type="match status" value="1"/>
</dbReference>
<dbReference type="SUPFAM" id="SSF46915">
    <property type="entry name" value="Polynucleotide phosphorylase/guanosine pentaphosphate synthase (PNPase/GPSI), domain 3"/>
    <property type="match status" value="1"/>
</dbReference>
<dbReference type="InterPro" id="IPR036612">
    <property type="entry name" value="KH_dom_type_1_sf"/>
</dbReference>
<comment type="similarity">
    <text evidence="1 8">Belongs to the polyribonucleotide nucleotidyltransferase family.</text>
</comment>
<evidence type="ECO:0000256" key="5">
    <source>
        <dbReference type="ARBA" id="ARBA00022723"/>
    </source>
</evidence>
<dbReference type="PANTHER" id="PTHR11252:SF0">
    <property type="entry name" value="POLYRIBONUCLEOTIDE NUCLEOTIDYLTRANSFERASE 1, MITOCHONDRIAL"/>
    <property type="match status" value="1"/>
</dbReference>
<keyword evidence="6 8" id="KW-0460">Magnesium</keyword>
<dbReference type="SUPFAM" id="SSF54211">
    <property type="entry name" value="Ribosomal protein S5 domain 2-like"/>
    <property type="match status" value="2"/>
</dbReference>
<evidence type="ECO:0000256" key="4">
    <source>
        <dbReference type="ARBA" id="ARBA00022695"/>
    </source>
</evidence>
<evidence type="ECO:0000256" key="1">
    <source>
        <dbReference type="ARBA" id="ARBA00007404"/>
    </source>
</evidence>
<evidence type="ECO:0000256" key="6">
    <source>
        <dbReference type="ARBA" id="ARBA00022842"/>
    </source>
</evidence>
<dbReference type="CDD" id="cd04472">
    <property type="entry name" value="S1_PNPase"/>
    <property type="match status" value="1"/>
</dbReference>
<gene>
    <name evidence="8" type="primary">pnp</name>
    <name evidence="11" type="ORF">UX86_C0001G0007</name>
</gene>
<dbReference type="FunFam" id="3.30.1370.10:FF:000001">
    <property type="entry name" value="Polyribonucleotide nucleotidyltransferase"/>
    <property type="match status" value="1"/>
</dbReference>
<keyword evidence="5 8" id="KW-0479">Metal-binding</keyword>
<dbReference type="InterPro" id="IPR001247">
    <property type="entry name" value="ExoRNase_PH_dom1"/>
</dbReference>
<reference evidence="11 12" key="1">
    <citation type="journal article" date="2015" name="Nature">
        <title>rRNA introns, odd ribosomes, and small enigmatic genomes across a large radiation of phyla.</title>
        <authorList>
            <person name="Brown C.T."/>
            <person name="Hug L.A."/>
            <person name="Thomas B.C."/>
            <person name="Sharon I."/>
            <person name="Castelle C.J."/>
            <person name="Singh A."/>
            <person name="Wilkins M.J."/>
            <person name="Williams K.H."/>
            <person name="Banfield J.F."/>
        </authorList>
    </citation>
    <scope>NUCLEOTIDE SEQUENCE [LARGE SCALE GENOMIC DNA]</scope>
</reference>
<evidence type="ECO:0000256" key="2">
    <source>
        <dbReference type="ARBA" id="ARBA00022490"/>
    </source>
</evidence>
<dbReference type="AlphaFoldDB" id="A0A0G1S6Z8"/>
<dbReference type="SUPFAM" id="SSF55666">
    <property type="entry name" value="Ribonuclease PH domain 2-like"/>
    <property type="match status" value="2"/>
</dbReference>
<dbReference type="InterPro" id="IPR015847">
    <property type="entry name" value="ExoRNase_PH_dom2"/>
</dbReference>
<evidence type="ECO:0000256" key="9">
    <source>
        <dbReference type="SAM" id="MobiDB-lite"/>
    </source>
</evidence>
<dbReference type="GO" id="GO:0005829">
    <property type="term" value="C:cytosol"/>
    <property type="evidence" value="ECO:0007669"/>
    <property type="project" value="UniProtKB-ARBA"/>
</dbReference>
<dbReference type="GO" id="GO:0003729">
    <property type="term" value="F:mRNA binding"/>
    <property type="evidence" value="ECO:0007669"/>
    <property type="project" value="UniProtKB-ARBA"/>
</dbReference>
<feature type="compositionally biased region" description="Basic and acidic residues" evidence="9">
    <location>
        <begin position="701"/>
        <end position="716"/>
    </location>
</feature>
<dbReference type="Proteomes" id="UP000034502">
    <property type="component" value="Unassembled WGS sequence"/>
</dbReference>
<feature type="region of interest" description="Disordered" evidence="9">
    <location>
        <begin position="697"/>
        <end position="742"/>
    </location>
</feature>
<name>A0A0G1S6Z8_9BACT</name>
<organism evidence="11 12">
    <name type="scientific">Candidatus Amesbacteria bacterium GW2011_GWC1_47_15</name>
    <dbReference type="NCBI Taxonomy" id="1618364"/>
    <lineage>
        <taxon>Bacteria</taxon>
        <taxon>Candidatus Amesiibacteriota</taxon>
    </lineage>
</organism>
<dbReference type="HAMAP" id="MF_01595">
    <property type="entry name" value="PNPase"/>
    <property type="match status" value="1"/>
</dbReference>
<dbReference type="FunFam" id="3.30.230.70:FF:000001">
    <property type="entry name" value="Polyribonucleotide nucleotidyltransferase"/>
    <property type="match status" value="1"/>
</dbReference>
<evidence type="ECO:0000256" key="3">
    <source>
        <dbReference type="ARBA" id="ARBA00022679"/>
    </source>
</evidence>
<dbReference type="InterPro" id="IPR004087">
    <property type="entry name" value="KH_dom"/>
</dbReference>
<dbReference type="SUPFAM" id="SSF50249">
    <property type="entry name" value="Nucleic acid-binding proteins"/>
    <property type="match status" value="1"/>
</dbReference>
<dbReference type="GO" id="GO:0000287">
    <property type="term" value="F:magnesium ion binding"/>
    <property type="evidence" value="ECO:0007669"/>
    <property type="project" value="UniProtKB-UniRule"/>
</dbReference>
<dbReference type="GO" id="GO:0006402">
    <property type="term" value="P:mRNA catabolic process"/>
    <property type="evidence" value="ECO:0007669"/>
    <property type="project" value="UniProtKB-UniRule"/>
</dbReference>
<dbReference type="SMART" id="SM00322">
    <property type="entry name" value="KH"/>
    <property type="match status" value="1"/>
</dbReference>
<dbReference type="PANTHER" id="PTHR11252">
    <property type="entry name" value="POLYRIBONUCLEOTIDE NUCLEOTIDYLTRANSFERASE"/>
    <property type="match status" value="1"/>
</dbReference>
<feature type="binding site" evidence="8">
    <location>
        <position position="487"/>
    </location>
    <ligand>
        <name>Mg(2+)</name>
        <dbReference type="ChEBI" id="CHEBI:18420"/>
    </ligand>
</feature>
<dbReference type="Pfam" id="PF03725">
    <property type="entry name" value="RNase_PH_C"/>
    <property type="match status" value="1"/>
</dbReference>
<evidence type="ECO:0000256" key="8">
    <source>
        <dbReference type="HAMAP-Rule" id="MF_01595"/>
    </source>
</evidence>
<comment type="cofactor">
    <cofactor evidence="8">
        <name>Mg(2+)</name>
        <dbReference type="ChEBI" id="CHEBI:18420"/>
    </cofactor>
</comment>
<dbReference type="SUPFAM" id="SSF54791">
    <property type="entry name" value="Eukaryotic type KH-domain (KH-domain type I)"/>
    <property type="match status" value="1"/>
</dbReference>
<dbReference type="InterPro" id="IPR004088">
    <property type="entry name" value="KH_dom_type_1"/>
</dbReference>
<protein>
    <recommendedName>
        <fullName evidence="8">Polyribonucleotide nucleotidyltransferase</fullName>
        <ecNumber evidence="8">2.7.7.8</ecNumber>
    </recommendedName>
    <alternativeName>
        <fullName evidence="8">Polynucleotide phosphorylase</fullName>
        <shortName evidence="8">PNPase</shortName>
    </alternativeName>
</protein>
<dbReference type="SMART" id="SM00316">
    <property type="entry name" value="S1"/>
    <property type="match status" value="1"/>
</dbReference>
<dbReference type="FunFam" id="3.30.230.70:FF:000002">
    <property type="entry name" value="Polyribonucleotide nucleotidyltransferase"/>
    <property type="match status" value="1"/>
</dbReference>
<dbReference type="Gene3D" id="3.30.1370.10">
    <property type="entry name" value="K Homology domain, type 1"/>
    <property type="match status" value="1"/>
</dbReference>
<dbReference type="Gene3D" id="2.40.50.140">
    <property type="entry name" value="Nucleic acid-binding proteins"/>
    <property type="match status" value="1"/>
</dbReference>
<dbReference type="InterPro" id="IPR015848">
    <property type="entry name" value="PNPase_PH_RNA-bd_bac/org-type"/>
</dbReference>
<dbReference type="Pfam" id="PF00013">
    <property type="entry name" value="KH_1"/>
    <property type="match status" value="1"/>
</dbReference>
<dbReference type="InterPro" id="IPR036456">
    <property type="entry name" value="PNPase_PH_RNA-bd_sf"/>
</dbReference>
<dbReference type="InterPro" id="IPR020568">
    <property type="entry name" value="Ribosomal_Su5_D2-typ_SF"/>
</dbReference>
<dbReference type="PROSITE" id="PS50084">
    <property type="entry name" value="KH_TYPE_1"/>
    <property type="match status" value="1"/>
</dbReference>